<sequence length="66" mass="7684">MGFILGPHLIFCPHEISFWTHLPLIIMNDSPTAADFLRNEEHNQRTKPKRIVSAHEFKEDVCNLLN</sequence>
<dbReference type="Proteomes" id="UP000231279">
    <property type="component" value="Unassembled WGS sequence"/>
</dbReference>
<dbReference type="AlphaFoldDB" id="A0A2G9HC01"/>
<comment type="caution">
    <text evidence="1">The sequence shown here is derived from an EMBL/GenBank/DDBJ whole genome shotgun (WGS) entry which is preliminary data.</text>
</comment>
<name>A0A2G9HC01_9LAMI</name>
<evidence type="ECO:0000313" key="1">
    <source>
        <dbReference type="EMBL" id="PIN15028.1"/>
    </source>
</evidence>
<gene>
    <name evidence="1" type="ORF">CDL12_12334</name>
</gene>
<proteinExistence type="predicted"/>
<accession>A0A2G9HC01</accession>
<dbReference type="EMBL" id="NKXS01002165">
    <property type="protein sequence ID" value="PIN15028.1"/>
    <property type="molecule type" value="Genomic_DNA"/>
</dbReference>
<evidence type="ECO:0000313" key="2">
    <source>
        <dbReference type="Proteomes" id="UP000231279"/>
    </source>
</evidence>
<keyword evidence="2" id="KW-1185">Reference proteome</keyword>
<organism evidence="1 2">
    <name type="scientific">Handroanthus impetiginosus</name>
    <dbReference type="NCBI Taxonomy" id="429701"/>
    <lineage>
        <taxon>Eukaryota</taxon>
        <taxon>Viridiplantae</taxon>
        <taxon>Streptophyta</taxon>
        <taxon>Embryophyta</taxon>
        <taxon>Tracheophyta</taxon>
        <taxon>Spermatophyta</taxon>
        <taxon>Magnoliopsida</taxon>
        <taxon>eudicotyledons</taxon>
        <taxon>Gunneridae</taxon>
        <taxon>Pentapetalae</taxon>
        <taxon>asterids</taxon>
        <taxon>lamiids</taxon>
        <taxon>Lamiales</taxon>
        <taxon>Bignoniaceae</taxon>
        <taxon>Crescentiina</taxon>
        <taxon>Tabebuia alliance</taxon>
        <taxon>Handroanthus</taxon>
    </lineage>
</organism>
<reference evidence="2" key="1">
    <citation type="journal article" date="2018" name="Gigascience">
        <title>Genome assembly of the Pink Ipe (Handroanthus impetiginosus, Bignoniaceae), a highly valued, ecologically keystone Neotropical timber forest tree.</title>
        <authorList>
            <person name="Silva-Junior O.B."/>
            <person name="Grattapaglia D."/>
            <person name="Novaes E."/>
            <person name="Collevatti R.G."/>
        </authorList>
    </citation>
    <scope>NUCLEOTIDE SEQUENCE [LARGE SCALE GENOMIC DNA]</scope>
    <source>
        <strain evidence="2">cv. UFG-1</strain>
    </source>
</reference>
<protein>
    <submittedName>
        <fullName evidence="1">Uncharacterized protein</fullName>
    </submittedName>
</protein>